<name>A0A0D2IUP4_9CHLO</name>
<sequence length="157" mass="16313">MVTPGVLPPNLGTREPLLSLRRQLAGLLGDGQEAGRCWLQQAKLCRTMGHHDGAEAAALQALAAGVPGALLERCRLLWACDKGHRAIRELDGPVRRLQQEVAGDSDGDEPMADAGGRGGGAGAAPEDARGKAQLVGRARGQTNKGWGCARAARPGLL</sequence>
<feature type="domain" description="PIK-related kinase FAT" evidence="2">
    <location>
        <begin position="9"/>
        <end position="103"/>
    </location>
</feature>
<dbReference type="GeneID" id="25734081"/>
<evidence type="ECO:0000313" key="4">
    <source>
        <dbReference type="Proteomes" id="UP000054498"/>
    </source>
</evidence>
<dbReference type="Proteomes" id="UP000054498">
    <property type="component" value="Unassembled WGS sequence"/>
</dbReference>
<dbReference type="InterPro" id="IPR003151">
    <property type="entry name" value="PIK-rel_kinase_FAT"/>
</dbReference>
<feature type="region of interest" description="Disordered" evidence="1">
    <location>
        <begin position="101"/>
        <end position="138"/>
    </location>
</feature>
<keyword evidence="4" id="KW-1185">Reference proteome</keyword>
<dbReference type="KEGG" id="mng:MNEG_16332"/>
<evidence type="ECO:0000256" key="1">
    <source>
        <dbReference type="SAM" id="MobiDB-lite"/>
    </source>
</evidence>
<dbReference type="AlphaFoldDB" id="A0A0D2IUP4"/>
<accession>A0A0D2IUP4</accession>
<protein>
    <recommendedName>
        <fullName evidence="2">PIK-related kinase FAT domain-containing protein</fullName>
    </recommendedName>
</protein>
<evidence type="ECO:0000259" key="2">
    <source>
        <dbReference type="Pfam" id="PF02259"/>
    </source>
</evidence>
<dbReference type="STRING" id="145388.A0A0D2IUP4"/>
<dbReference type="RefSeq" id="XP_013890652.1">
    <property type="nucleotide sequence ID" value="XM_014035198.1"/>
</dbReference>
<evidence type="ECO:0000313" key="3">
    <source>
        <dbReference type="EMBL" id="KIY91632.1"/>
    </source>
</evidence>
<dbReference type="Pfam" id="PF02259">
    <property type="entry name" value="FAT"/>
    <property type="match status" value="1"/>
</dbReference>
<organism evidence="3 4">
    <name type="scientific">Monoraphidium neglectum</name>
    <dbReference type="NCBI Taxonomy" id="145388"/>
    <lineage>
        <taxon>Eukaryota</taxon>
        <taxon>Viridiplantae</taxon>
        <taxon>Chlorophyta</taxon>
        <taxon>core chlorophytes</taxon>
        <taxon>Chlorophyceae</taxon>
        <taxon>CS clade</taxon>
        <taxon>Sphaeropleales</taxon>
        <taxon>Selenastraceae</taxon>
        <taxon>Monoraphidium</taxon>
    </lineage>
</organism>
<reference evidence="3 4" key="1">
    <citation type="journal article" date="2013" name="BMC Genomics">
        <title>Reconstruction of the lipid metabolism for the microalga Monoraphidium neglectum from its genome sequence reveals characteristics suitable for biofuel production.</title>
        <authorList>
            <person name="Bogen C."/>
            <person name="Al-Dilaimi A."/>
            <person name="Albersmeier A."/>
            <person name="Wichmann J."/>
            <person name="Grundmann M."/>
            <person name="Rupp O."/>
            <person name="Lauersen K.J."/>
            <person name="Blifernez-Klassen O."/>
            <person name="Kalinowski J."/>
            <person name="Goesmann A."/>
            <person name="Mussgnug J.H."/>
            <person name="Kruse O."/>
        </authorList>
    </citation>
    <scope>NUCLEOTIDE SEQUENCE [LARGE SCALE GENOMIC DNA]</scope>
    <source>
        <strain evidence="3 4">SAG 48.87</strain>
    </source>
</reference>
<proteinExistence type="predicted"/>
<dbReference type="EMBL" id="KK106463">
    <property type="protein sequence ID" value="KIY91632.1"/>
    <property type="molecule type" value="Genomic_DNA"/>
</dbReference>
<gene>
    <name evidence="3" type="ORF">MNEG_16332</name>
</gene>